<keyword evidence="2" id="KW-1185">Reference proteome</keyword>
<dbReference type="EMBL" id="JBHLZP010000609">
    <property type="protein sequence ID" value="MFB9838969.1"/>
    <property type="molecule type" value="Genomic_DNA"/>
</dbReference>
<name>A0ABV5YY36_9ACTN</name>
<dbReference type="RefSeq" id="WP_378212050.1">
    <property type="nucleotide sequence ID" value="NZ_JBHLZP010000609.1"/>
</dbReference>
<reference evidence="1 2" key="1">
    <citation type="submission" date="2024-09" db="EMBL/GenBank/DDBJ databases">
        <authorList>
            <person name="Sun Q."/>
            <person name="Mori K."/>
        </authorList>
    </citation>
    <scope>NUCLEOTIDE SEQUENCE [LARGE SCALE GENOMIC DNA]</scope>
    <source>
        <strain evidence="1 2">TBRC 0563</strain>
    </source>
</reference>
<gene>
    <name evidence="1" type="ORF">ACFFNX_43170</name>
</gene>
<evidence type="ECO:0000313" key="1">
    <source>
        <dbReference type="EMBL" id="MFB9838969.1"/>
    </source>
</evidence>
<sequence length="75" mass="8086">MRAIHDHDELAELCAGDTLCLWAAQGLDGRGRAWASDDGRAVAVAGQHISRRDRIAVRGRADVAVPLVERVLAEV</sequence>
<protein>
    <submittedName>
        <fullName evidence="1">Uncharacterized protein</fullName>
    </submittedName>
</protein>
<accession>A0ABV5YY36</accession>
<comment type="caution">
    <text evidence="1">The sequence shown here is derived from an EMBL/GenBank/DDBJ whole genome shotgun (WGS) entry which is preliminary data.</text>
</comment>
<proteinExistence type="predicted"/>
<dbReference type="Proteomes" id="UP001589627">
    <property type="component" value="Unassembled WGS sequence"/>
</dbReference>
<feature type="non-terminal residue" evidence="1">
    <location>
        <position position="75"/>
    </location>
</feature>
<organism evidence="1 2">
    <name type="scientific">Actinoallomurus acaciae</name>
    <dbReference type="NCBI Taxonomy" id="502577"/>
    <lineage>
        <taxon>Bacteria</taxon>
        <taxon>Bacillati</taxon>
        <taxon>Actinomycetota</taxon>
        <taxon>Actinomycetes</taxon>
        <taxon>Streptosporangiales</taxon>
        <taxon>Thermomonosporaceae</taxon>
        <taxon>Actinoallomurus</taxon>
    </lineage>
</organism>
<evidence type="ECO:0000313" key="2">
    <source>
        <dbReference type="Proteomes" id="UP001589627"/>
    </source>
</evidence>